<protein>
    <submittedName>
        <fullName evidence="1">Glycerophosphocholine phosphodiesterase</fullName>
        <ecNumber evidence="1">3.1.4.46</ecNumber>
    </submittedName>
</protein>
<sequence length="1080" mass="118592">MSAVNFDQFKLGPRLYRSELVRSVAMRRLALQQFPVENASLSKDIVRIMGCVVTATTEYGEDLAMAALKVSTYLKNVETMTSSTRVNQILAIVEDLESRIQGLIRYGWHVEREWATYVQVPAPAPDHHLRKSSSRSSGVFPSGYLRKLYNWHVVLTNAITQIRHRSVEVGYGCSHGTKENRKPWEAMGVVYALNPTNWSSEYVLEKAKIERGKIKRSDSWLDHVPQVTSTQSDRKPSTQVTDIRGRNPLHYAAQNAADLLWFKRFNYFDQQYIRAQSEVVREPSLGVVDIFGESPLTIAARAGNVGAVKYIVEESGIDSAGSSLVNAAVIAFSEGHHECLPVIVGRLVAASPADIAFAMRLSMFYGFNKLFEMICAVIRRGESSDATTAAASEMIAGAVDVVLGTAMQKTGGCSMFHLAALNDKPEMVKCAQSQHVFRSRAFDPHARDDTHLTPLDIANYFGYRACADVLLTTFPSFHPPLALELSAEDEALRVAPFVAKSYSGLSTPPDTYAVFVTLGANDMRRNKHMPPLSLDADALSRVLVENGMPRSTHLLLRIDSEQGMEINCTNGWLADVTSLLEDPTRSEHTWGSLAYFHTVHPERFVLKLELIAMVDQVLLPHASEQKVVAHAAVTLPPTYIPKNSERMPGHYAPVCPAGGSYINAVFISTTSDEIVGDANIEVFVSTPYKRQQRQSQGGSKGAYSTAASFSSNDDKGAKESETATSAVKEKANSSADDIQAEMLPWCKEGHTVVYGHRGSGMNFAPSVTPRKLQLGENTVLSMDKAIRDGVLAVEFDVQMTRDMVPVIYHDWIVAETGLEIPVSALTLTQLLACNPRNQPITKSRTCEDLPSGLPHCVVPGHACKPMHVANSENTIQAPFATLKELFESLPEHVGFDIEVKYPMPDEADEYGVFVNFEINLFVDRILDVVYSYMEAPTSAQGSGLDSGSWKRRPIVFTSFHPDICLLLAHKINGDIPVMLLTDAGMSAMADCRCNSIDTAVRFCKWAGLAGIVTHVGPISQSPRVAPLVRRHRLALATYGALNNQADHVKQQQAYGVDVVIADDVRNAQAVIALASDFAAS</sequence>
<accession>A0ACC1IBD4</accession>
<proteinExistence type="predicted"/>
<keyword evidence="2" id="KW-1185">Reference proteome</keyword>
<dbReference type="EMBL" id="JANBPG010001053">
    <property type="protein sequence ID" value="KAJ1892077.1"/>
    <property type="molecule type" value="Genomic_DNA"/>
</dbReference>
<keyword evidence="1" id="KW-0378">Hydrolase</keyword>
<organism evidence="1 2">
    <name type="scientific">Kickxella alabastrina</name>
    <dbReference type="NCBI Taxonomy" id="61397"/>
    <lineage>
        <taxon>Eukaryota</taxon>
        <taxon>Fungi</taxon>
        <taxon>Fungi incertae sedis</taxon>
        <taxon>Zoopagomycota</taxon>
        <taxon>Kickxellomycotina</taxon>
        <taxon>Kickxellomycetes</taxon>
        <taxon>Kickxellales</taxon>
        <taxon>Kickxellaceae</taxon>
        <taxon>Kickxella</taxon>
    </lineage>
</organism>
<dbReference type="EC" id="3.1.4.46" evidence="1"/>
<evidence type="ECO:0000313" key="2">
    <source>
        <dbReference type="Proteomes" id="UP001150581"/>
    </source>
</evidence>
<comment type="caution">
    <text evidence="1">The sequence shown here is derived from an EMBL/GenBank/DDBJ whole genome shotgun (WGS) entry which is preliminary data.</text>
</comment>
<dbReference type="Proteomes" id="UP001150581">
    <property type="component" value="Unassembled WGS sequence"/>
</dbReference>
<evidence type="ECO:0000313" key="1">
    <source>
        <dbReference type="EMBL" id="KAJ1892077.1"/>
    </source>
</evidence>
<gene>
    <name evidence="1" type="primary">GDE1_1</name>
    <name evidence="1" type="ORF">LPJ66_006557</name>
</gene>
<reference evidence="1" key="1">
    <citation type="submission" date="2022-07" db="EMBL/GenBank/DDBJ databases">
        <title>Phylogenomic reconstructions and comparative analyses of Kickxellomycotina fungi.</title>
        <authorList>
            <person name="Reynolds N.K."/>
            <person name="Stajich J.E."/>
            <person name="Barry K."/>
            <person name="Grigoriev I.V."/>
            <person name="Crous P."/>
            <person name="Smith M.E."/>
        </authorList>
    </citation>
    <scope>NUCLEOTIDE SEQUENCE</scope>
    <source>
        <strain evidence="1">Benny 63K</strain>
    </source>
</reference>
<name>A0ACC1IBD4_9FUNG</name>